<dbReference type="FunFam" id="3.30.530.20:FF:000003">
    <property type="entry name" value="Collagen type IV alpha-3-binding protein-like protein"/>
    <property type="match status" value="1"/>
</dbReference>
<dbReference type="Pfam" id="PF00169">
    <property type="entry name" value="PH"/>
    <property type="match status" value="1"/>
</dbReference>
<dbReference type="GO" id="GO:0035621">
    <property type="term" value="P:ER to Golgi ceramide transport"/>
    <property type="evidence" value="ECO:0007669"/>
    <property type="project" value="UniProtKB-ARBA"/>
</dbReference>
<dbReference type="SUPFAM" id="SSF55961">
    <property type="entry name" value="Bet v1-like"/>
    <property type="match status" value="1"/>
</dbReference>
<keyword evidence="9" id="KW-0333">Golgi apparatus</keyword>
<dbReference type="GeneTree" id="ENSGT00940000155123"/>
<name>A0A8C2YZE6_CYCLU</name>
<evidence type="ECO:0000256" key="11">
    <source>
        <dbReference type="ARBA" id="ARBA00023055"/>
    </source>
</evidence>
<proteinExistence type="predicted"/>
<dbReference type="PANTHER" id="PTHR19308:SF53">
    <property type="entry name" value="CERAMIDE TRANSFER PROTEIN"/>
    <property type="match status" value="1"/>
</dbReference>
<keyword evidence="7" id="KW-0963">Cytoplasm</keyword>
<dbReference type="GO" id="GO:0005783">
    <property type="term" value="C:endoplasmic reticulum"/>
    <property type="evidence" value="ECO:0007669"/>
    <property type="project" value="UniProtKB-SubCell"/>
</dbReference>
<evidence type="ECO:0000256" key="2">
    <source>
        <dbReference type="ARBA" id="ARBA00004240"/>
    </source>
</evidence>
<feature type="domain" description="PH" evidence="14">
    <location>
        <begin position="21"/>
        <end position="115"/>
    </location>
</feature>
<evidence type="ECO:0000256" key="3">
    <source>
        <dbReference type="ARBA" id="ARBA00004496"/>
    </source>
</evidence>
<reference evidence="16" key="2">
    <citation type="submission" date="2025-09" db="UniProtKB">
        <authorList>
            <consortium name="Ensembl"/>
        </authorList>
    </citation>
    <scope>IDENTIFICATION</scope>
</reference>
<dbReference type="InterPro" id="IPR023393">
    <property type="entry name" value="START-like_dom_sf"/>
</dbReference>
<feature type="compositionally biased region" description="Basic and acidic residues" evidence="13">
    <location>
        <begin position="210"/>
        <end position="225"/>
    </location>
</feature>
<sequence>MSEKSSSSVSDEDADPESGQHVELGGVLSKWTNYIHGWQDRWVVLKNNTLSYYKSEDEREYGCRGSLCLSKAVITPHEFDECRFDISVNDSVWYLRAEDPEHRLQWIESIELHKAESGYGSETSLRRHGSMLSLTSAASALSATSTSSFKKGHRLREKLSEMETFRDILCRQVDTLQKYFDSCADVVSKDEFQRDRVEEDEEDFPTTARPEGEHNHNNNGSKEKLFPPASPKGMNGIDFKGEAITFKATTAGILSTLSHCIELMVKREDSWQKRVDKELEKRRRVEDAYKSAMNELKKKSHYGGPDYEEGPNSLINEDEFFDAVEAALDRQDKIEEQTHWRSSCGDANWQLVIEEGEMKVYRREVEENGIVLDPLKATHSVKGVTGHEVCHFFWDTAVRMDWETTIENFNVVETVSDNAVIVYQTHKRVWPASQRDVLYLSAIRKILATNENDPDTWLVCNFSVDHDNALPTNRCVRAKINVAMICQTLVSPPEGDKEISRDNILCKITYVANVNPGGWAPASVLRAVAKREYPKFLKRFTSYVQEKTVGKPILF</sequence>
<evidence type="ECO:0000256" key="9">
    <source>
        <dbReference type="ARBA" id="ARBA00023034"/>
    </source>
</evidence>
<comment type="subcellular location">
    <subcellularLocation>
        <location evidence="3">Cytoplasm</location>
    </subcellularLocation>
    <subcellularLocation>
        <location evidence="2">Endoplasmic reticulum</location>
    </subcellularLocation>
    <subcellularLocation>
        <location evidence="4">Golgi apparatus</location>
    </subcellularLocation>
</comment>
<evidence type="ECO:0000256" key="12">
    <source>
        <dbReference type="ARBA" id="ARBA00031527"/>
    </source>
</evidence>
<dbReference type="GO" id="GO:0008289">
    <property type="term" value="F:lipid binding"/>
    <property type="evidence" value="ECO:0007669"/>
    <property type="project" value="InterPro"/>
</dbReference>
<dbReference type="InterPro" id="IPR051213">
    <property type="entry name" value="START_lipid_transfer"/>
</dbReference>
<dbReference type="Gene3D" id="3.30.530.20">
    <property type="match status" value="1"/>
</dbReference>
<dbReference type="GO" id="GO:0005794">
    <property type="term" value="C:Golgi apparatus"/>
    <property type="evidence" value="ECO:0007669"/>
    <property type="project" value="UniProtKB-SubCell"/>
</dbReference>
<dbReference type="InterPro" id="IPR011993">
    <property type="entry name" value="PH-like_dom_sf"/>
</dbReference>
<keyword evidence="8" id="KW-0256">Endoplasmic reticulum</keyword>
<dbReference type="InterPro" id="IPR002913">
    <property type="entry name" value="START_lipid-bd_dom"/>
</dbReference>
<dbReference type="SMART" id="SM00234">
    <property type="entry name" value="START"/>
    <property type="match status" value="1"/>
</dbReference>
<dbReference type="Pfam" id="PF01852">
    <property type="entry name" value="START"/>
    <property type="match status" value="1"/>
</dbReference>
<evidence type="ECO:0000256" key="1">
    <source>
        <dbReference type="ARBA" id="ARBA00000074"/>
    </source>
</evidence>
<comment type="catalytic activity">
    <reaction evidence="1">
        <text>N-hexadecanoylsphing-4-enine(in) = N-hexadecanoylsphing-4-enine(out)</text>
        <dbReference type="Rhea" id="RHEA:45720"/>
        <dbReference type="ChEBI" id="CHEBI:72959"/>
    </reaction>
</comment>
<gene>
    <name evidence="16" type="primary">LOC117736087</name>
</gene>
<evidence type="ECO:0000259" key="15">
    <source>
        <dbReference type="PROSITE" id="PS50848"/>
    </source>
</evidence>
<dbReference type="PROSITE" id="PS50003">
    <property type="entry name" value="PH_DOMAIN"/>
    <property type="match status" value="1"/>
</dbReference>
<dbReference type="Proteomes" id="UP000694565">
    <property type="component" value="Unplaced"/>
</dbReference>
<dbReference type="Gene3D" id="2.30.29.30">
    <property type="entry name" value="Pleckstrin-homology domain (PH domain)/Phosphotyrosine-binding domain (PTB)"/>
    <property type="match status" value="1"/>
</dbReference>
<evidence type="ECO:0000313" key="17">
    <source>
        <dbReference type="Proteomes" id="UP000694565"/>
    </source>
</evidence>
<keyword evidence="10" id="KW-0175">Coiled coil</keyword>
<protein>
    <recommendedName>
        <fullName evidence="5">Ceramide transfer protein</fullName>
    </recommendedName>
    <alternativeName>
        <fullName evidence="12">Collagen type IV alpha-3-binding protein</fullName>
    </alternativeName>
</protein>
<feature type="region of interest" description="Disordered" evidence="13">
    <location>
        <begin position="1"/>
        <end position="21"/>
    </location>
</feature>
<dbReference type="SMART" id="SM00233">
    <property type="entry name" value="PH"/>
    <property type="match status" value="1"/>
</dbReference>
<evidence type="ECO:0000256" key="6">
    <source>
        <dbReference type="ARBA" id="ARBA00022448"/>
    </source>
</evidence>
<dbReference type="SUPFAM" id="SSF50729">
    <property type="entry name" value="PH domain-like"/>
    <property type="match status" value="1"/>
</dbReference>
<evidence type="ECO:0000256" key="8">
    <source>
        <dbReference type="ARBA" id="ARBA00022824"/>
    </source>
</evidence>
<keyword evidence="6" id="KW-0813">Transport</keyword>
<dbReference type="PANTHER" id="PTHR19308">
    <property type="entry name" value="PHOSPHATIDYLCHOLINE TRANSFER PROTEIN"/>
    <property type="match status" value="1"/>
</dbReference>
<evidence type="ECO:0000256" key="4">
    <source>
        <dbReference type="ARBA" id="ARBA00004555"/>
    </source>
</evidence>
<dbReference type="Ensembl" id="ENSCLMT00005009411.1">
    <property type="protein sequence ID" value="ENSCLMP00005008609.1"/>
    <property type="gene ID" value="ENSCLMG00005004870.1"/>
</dbReference>
<dbReference type="FunFam" id="2.30.29.30:FF:000104">
    <property type="entry name" value="collagen type IV alpha-3-binding protein-like isoform X2"/>
    <property type="match status" value="1"/>
</dbReference>
<feature type="region of interest" description="Disordered" evidence="13">
    <location>
        <begin position="194"/>
        <end position="229"/>
    </location>
</feature>
<evidence type="ECO:0000256" key="7">
    <source>
        <dbReference type="ARBA" id="ARBA00022490"/>
    </source>
</evidence>
<accession>A0A8C2YZE6</accession>
<feature type="domain" description="START" evidence="15">
    <location>
        <begin position="346"/>
        <end position="549"/>
    </location>
</feature>
<dbReference type="CDD" id="cd08872">
    <property type="entry name" value="START_STARD11-like"/>
    <property type="match status" value="1"/>
</dbReference>
<evidence type="ECO:0000256" key="13">
    <source>
        <dbReference type="SAM" id="MobiDB-lite"/>
    </source>
</evidence>
<evidence type="ECO:0000259" key="14">
    <source>
        <dbReference type="PROSITE" id="PS50003"/>
    </source>
</evidence>
<dbReference type="InterPro" id="IPR001849">
    <property type="entry name" value="PH_domain"/>
</dbReference>
<evidence type="ECO:0000256" key="10">
    <source>
        <dbReference type="ARBA" id="ARBA00023054"/>
    </source>
</evidence>
<dbReference type="AlphaFoldDB" id="A0A8C2YZE6"/>
<evidence type="ECO:0000313" key="16">
    <source>
        <dbReference type="Ensembl" id="ENSCLMP00005008609.1"/>
    </source>
</evidence>
<evidence type="ECO:0000256" key="5">
    <source>
        <dbReference type="ARBA" id="ARBA00021440"/>
    </source>
</evidence>
<dbReference type="CDD" id="cd13283">
    <property type="entry name" value="PH_GPBP"/>
    <property type="match status" value="1"/>
</dbReference>
<keyword evidence="11" id="KW-0445">Lipid transport</keyword>
<dbReference type="InterPro" id="IPR041952">
    <property type="entry name" value="STARD11_START"/>
</dbReference>
<keyword evidence="17" id="KW-1185">Reference proteome</keyword>
<dbReference type="PROSITE" id="PS50848">
    <property type="entry name" value="START"/>
    <property type="match status" value="1"/>
</dbReference>
<organism evidence="16 17">
    <name type="scientific">Cyclopterus lumpus</name>
    <name type="common">Lumpsucker</name>
    <dbReference type="NCBI Taxonomy" id="8103"/>
    <lineage>
        <taxon>Eukaryota</taxon>
        <taxon>Metazoa</taxon>
        <taxon>Chordata</taxon>
        <taxon>Craniata</taxon>
        <taxon>Vertebrata</taxon>
        <taxon>Euteleostomi</taxon>
        <taxon>Actinopterygii</taxon>
        <taxon>Neopterygii</taxon>
        <taxon>Teleostei</taxon>
        <taxon>Neoteleostei</taxon>
        <taxon>Acanthomorphata</taxon>
        <taxon>Eupercaria</taxon>
        <taxon>Perciformes</taxon>
        <taxon>Cottioidei</taxon>
        <taxon>Cottales</taxon>
        <taxon>Cyclopteridae</taxon>
        <taxon>Cyclopterus</taxon>
    </lineage>
</organism>
<reference evidence="16" key="1">
    <citation type="submission" date="2025-08" db="UniProtKB">
        <authorList>
            <consortium name="Ensembl"/>
        </authorList>
    </citation>
    <scope>IDENTIFICATION</scope>
</reference>